<evidence type="ECO:0000256" key="1">
    <source>
        <dbReference type="ARBA" id="ARBA00008366"/>
    </source>
</evidence>
<dbReference type="InterPro" id="IPR000415">
    <property type="entry name" value="Nitroreductase-like"/>
</dbReference>
<keyword evidence="2 5" id="KW-0285">Flavoprotein</keyword>
<accession>A0A4V2XRW1</accession>
<feature type="domain" description="Nitroreductase" evidence="6">
    <location>
        <begin position="34"/>
        <end position="190"/>
    </location>
</feature>
<sequence>MTVSPETSYRLRYGAPTVVEPPAEWTEVLAQQLSHRSVRRYRPDDEVSDETLSALIAAAQSAPTSGNLQLWSVVAVRDDARRRRLAVLAGEQGFIAQAPLFLVWLADLARARQITSNAGAPTAEGADFVEAALLSFVDVALAAQNASLAAESLGLGTVFVGAIRNRPLEVAAELGLPPNVFPVFGLTVGHPDRLDETAVKPRLPQEAVLHREQYSLDPQKPHVETYEDVLNTFYAAAGLPEGWAQRVAHRFGTVAGLKGREHLREALLAQGFQLR</sequence>
<evidence type="ECO:0000256" key="4">
    <source>
        <dbReference type="ARBA" id="ARBA00023002"/>
    </source>
</evidence>
<dbReference type="Gene3D" id="3.40.109.10">
    <property type="entry name" value="NADH Oxidase"/>
    <property type="match status" value="1"/>
</dbReference>
<dbReference type="EMBL" id="SMKA01000033">
    <property type="protein sequence ID" value="TDC31445.1"/>
    <property type="molecule type" value="Genomic_DNA"/>
</dbReference>
<evidence type="ECO:0000259" key="6">
    <source>
        <dbReference type="Pfam" id="PF00881"/>
    </source>
</evidence>
<reference evidence="7 8" key="1">
    <citation type="submission" date="2019-03" db="EMBL/GenBank/DDBJ databases">
        <title>Draft genome sequences of novel Actinobacteria.</title>
        <authorList>
            <person name="Sahin N."/>
            <person name="Ay H."/>
            <person name="Saygin H."/>
        </authorList>
    </citation>
    <scope>NUCLEOTIDE SEQUENCE [LARGE SCALE GENOMIC DNA]</scope>
    <source>
        <strain evidence="7 8">JCM 30547</strain>
    </source>
</reference>
<dbReference type="PANTHER" id="PTHR43425">
    <property type="entry name" value="OXYGEN-INSENSITIVE NADPH NITROREDUCTASE"/>
    <property type="match status" value="1"/>
</dbReference>
<dbReference type="OrthoDB" id="3181400at2"/>
<gene>
    <name evidence="7" type="ORF">E1261_10995</name>
</gene>
<evidence type="ECO:0000256" key="3">
    <source>
        <dbReference type="ARBA" id="ARBA00022643"/>
    </source>
</evidence>
<dbReference type="Pfam" id="PF00881">
    <property type="entry name" value="Nitroreductase"/>
    <property type="match status" value="1"/>
</dbReference>
<proteinExistence type="inferred from homology"/>
<keyword evidence="5" id="KW-0521">NADP</keyword>
<evidence type="ECO:0000256" key="2">
    <source>
        <dbReference type="ARBA" id="ARBA00022630"/>
    </source>
</evidence>
<evidence type="ECO:0000313" key="7">
    <source>
        <dbReference type="EMBL" id="TDC31445.1"/>
    </source>
</evidence>
<protein>
    <submittedName>
        <fullName evidence="7">NADPH-dependent oxidoreductase</fullName>
    </submittedName>
</protein>
<dbReference type="PIRSF" id="PIRSF005426">
    <property type="entry name" value="Frp"/>
    <property type="match status" value="1"/>
</dbReference>
<organism evidence="7 8">
    <name type="scientific">Kribbella albertanoniae</name>
    <dbReference type="NCBI Taxonomy" id="1266829"/>
    <lineage>
        <taxon>Bacteria</taxon>
        <taxon>Bacillati</taxon>
        <taxon>Actinomycetota</taxon>
        <taxon>Actinomycetes</taxon>
        <taxon>Propionibacteriales</taxon>
        <taxon>Kribbellaceae</taxon>
        <taxon>Kribbella</taxon>
    </lineage>
</organism>
<dbReference type="PANTHER" id="PTHR43425:SF2">
    <property type="entry name" value="OXYGEN-INSENSITIVE NADPH NITROREDUCTASE"/>
    <property type="match status" value="1"/>
</dbReference>
<comment type="similarity">
    <text evidence="1 5">Belongs to the flavin oxidoreductase frp family.</text>
</comment>
<dbReference type="Proteomes" id="UP000295075">
    <property type="component" value="Unassembled WGS sequence"/>
</dbReference>
<keyword evidence="8" id="KW-1185">Reference proteome</keyword>
<dbReference type="InterPro" id="IPR029479">
    <property type="entry name" value="Nitroreductase"/>
</dbReference>
<dbReference type="AlphaFoldDB" id="A0A4V2XRW1"/>
<keyword evidence="4 5" id="KW-0560">Oxidoreductase</keyword>
<dbReference type="SUPFAM" id="SSF55469">
    <property type="entry name" value="FMN-dependent nitroreductase-like"/>
    <property type="match status" value="1"/>
</dbReference>
<dbReference type="InterPro" id="IPR016446">
    <property type="entry name" value="Flavin_OxRdtase_Frp"/>
</dbReference>
<comment type="caution">
    <text evidence="7">The sequence shown here is derived from an EMBL/GenBank/DDBJ whole genome shotgun (WGS) entry which is preliminary data.</text>
</comment>
<evidence type="ECO:0000313" key="8">
    <source>
        <dbReference type="Proteomes" id="UP000295075"/>
    </source>
</evidence>
<dbReference type="CDD" id="cd02146">
    <property type="entry name" value="NfsA-like"/>
    <property type="match status" value="1"/>
</dbReference>
<keyword evidence="3 5" id="KW-0288">FMN</keyword>
<name>A0A4V2XRW1_9ACTN</name>
<dbReference type="GO" id="GO:0016491">
    <property type="term" value="F:oxidoreductase activity"/>
    <property type="evidence" value="ECO:0007669"/>
    <property type="project" value="UniProtKB-UniRule"/>
</dbReference>
<evidence type="ECO:0000256" key="5">
    <source>
        <dbReference type="PIRNR" id="PIRNR005426"/>
    </source>
</evidence>
<dbReference type="RefSeq" id="WP_132405469.1">
    <property type="nucleotide sequence ID" value="NZ_SMKA01000033.1"/>
</dbReference>